<keyword evidence="8" id="KW-0539">Nucleus</keyword>
<evidence type="ECO:0000256" key="1">
    <source>
        <dbReference type="ARBA" id="ARBA00000983"/>
    </source>
</evidence>
<dbReference type="GO" id="GO:0004528">
    <property type="term" value="F:phosphodiesterase I activity"/>
    <property type="evidence" value="ECO:0007669"/>
    <property type="project" value="UniProtKB-EC"/>
</dbReference>
<dbReference type="InterPro" id="IPR011856">
    <property type="entry name" value="tRNA_endonuc-like_dom_sf"/>
</dbReference>
<dbReference type="InterPro" id="IPR014883">
    <property type="entry name" value="VRR_NUC"/>
</dbReference>
<dbReference type="OrthoDB" id="258143at2759"/>
<accession>A0A2X0MNT3</accession>
<dbReference type="InterPro" id="IPR033315">
    <property type="entry name" value="Fan1-like"/>
</dbReference>
<comment type="subcellular location">
    <subcellularLocation>
        <location evidence="8">Nucleus</location>
    </subcellularLocation>
</comment>
<reference evidence="12" key="1">
    <citation type="submission" date="2016-10" db="EMBL/GenBank/DDBJ databases">
        <authorList>
            <person name="Jeantristanb JTB J.-T."/>
            <person name="Ricardo R."/>
        </authorList>
    </citation>
    <scope>NUCLEOTIDE SEQUENCE [LARGE SCALE GENOMIC DNA]</scope>
</reference>
<dbReference type="Pfam" id="PF08774">
    <property type="entry name" value="VRR_NUC"/>
    <property type="match status" value="1"/>
</dbReference>
<dbReference type="EC" id="3.1.4.1" evidence="8"/>
<feature type="region of interest" description="Disordered" evidence="9">
    <location>
        <begin position="444"/>
        <end position="472"/>
    </location>
</feature>
<keyword evidence="5 8" id="KW-0378">Hydrolase</keyword>
<protein>
    <recommendedName>
        <fullName evidence="8">Fanconi-associated nuclease</fullName>
        <ecNumber evidence="8">3.1.4.1</ecNumber>
    </recommendedName>
</protein>
<gene>
    <name evidence="11" type="ORF">BZ3500_MVSOF-1268-A1-R1_CHR8-1G09917</name>
</gene>
<evidence type="ECO:0000256" key="6">
    <source>
        <dbReference type="ARBA" id="ARBA00022842"/>
    </source>
</evidence>
<feature type="region of interest" description="Disordered" evidence="9">
    <location>
        <begin position="177"/>
        <end position="231"/>
    </location>
</feature>
<evidence type="ECO:0000259" key="10">
    <source>
        <dbReference type="SMART" id="SM00990"/>
    </source>
</evidence>
<comment type="function">
    <text evidence="8">Nuclease required for the repair of DNA interstrand cross-links (ICL). Acts as a 5'-3' exonuclease that anchors at a cut end of DNA and cleaves DNA successively at every third nucleotide, allowing to excise an ICL from one strand through flanking incisions.</text>
</comment>
<keyword evidence="3 8" id="KW-0540">Nuclease</keyword>
<comment type="similarity">
    <text evidence="2 8">Belongs to the FAN1 family.</text>
</comment>
<evidence type="ECO:0000256" key="2">
    <source>
        <dbReference type="ARBA" id="ARBA00005533"/>
    </source>
</evidence>
<evidence type="ECO:0000256" key="5">
    <source>
        <dbReference type="ARBA" id="ARBA00022801"/>
    </source>
</evidence>
<dbReference type="PANTHER" id="PTHR15749:SF4">
    <property type="entry name" value="FANCONI-ASSOCIATED NUCLEASE 1"/>
    <property type="match status" value="1"/>
</dbReference>
<evidence type="ECO:0000256" key="4">
    <source>
        <dbReference type="ARBA" id="ARBA00022723"/>
    </source>
</evidence>
<evidence type="ECO:0000256" key="7">
    <source>
        <dbReference type="ARBA" id="ARBA00023211"/>
    </source>
</evidence>
<feature type="compositionally biased region" description="Basic and acidic residues" evidence="9">
    <location>
        <begin position="193"/>
        <end position="203"/>
    </location>
</feature>
<feature type="compositionally biased region" description="Polar residues" evidence="9">
    <location>
        <begin position="29"/>
        <end position="75"/>
    </location>
</feature>
<feature type="region of interest" description="Disordered" evidence="9">
    <location>
        <begin position="882"/>
        <end position="908"/>
    </location>
</feature>
<dbReference type="GO" id="GO:0017108">
    <property type="term" value="F:5'-flap endonuclease activity"/>
    <property type="evidence" value="ECO:0007669"/>
    <property type="project" value="TreeGrafter"/>
</dbReference>
<dbReference type="GO" id="GO:0070336">
    <property type="term" value="F:flap-structured DNA binding"/>
    <property type="evidence" value="ECO:0007669"/>
    <property type="project" value="TreeGrafter"/>
</dbReference>
<dbReference type="PANTHER" id="PTHR15749">
    <property type="entry name" value="FANCONI-ASSOCIATED NUCLEASE 1"/>
    <property type="match status" value="1"/>
</dbReference>
<evidence type="ECO:0000256" key="3">
    <source>
        <dbReference type="ARBA" id="ARBA00022722"/>
    </source>
</evidence>
<keyword evidence="7 8" id="KW-0464">Manganese</keyword>
<comment type="cofactor">
    <cofactor evidence="8">
        <name>Mg(2+)</name>
        <dbReference type="ChEBI" id="CHEBI:18420"/>
    </cofactor>
    <cofactor evidence="8">
        <name>Mn(2+)</name>
        <dbReference type="ChEBI" id="CHEBI:29035"/>
    </cofactor>
</comment>
<evidence type="ECO:0000313" key="11">
    <source>
        <dbReference type="EMBL" id="SCZ95970.1"/>
    </source>
</evidence>
<sequence length="908" mass="101114">MERVETQATPMPERARTGTPPSLCVARQLTASPSRLNASSQASTSRDVQSPSPVPNSPGSLLSTVTGNTESTAASQIEHARPEKRVSYYVLSLDEMLDKVLEAEAFLFDASERDALHYIRSLDCKSNPITDQVRYLLVRLYLRKAGWIRVDLIGYANDIDDVHGTARVLGRVRDLAPDSAPAITPPSPKFPSLKRDVGSRTRADPNVVDLTATDDEDDEDAGGGGSKDNGEAHDILFLDQNELPQVLDLKQICWNSDDLANASPDVVLSLLTMDELVALGKGMKVNPGKGLRGDWTSALLRTSNQATLCFLPSTSRSKENAVEAKRPAAFGVSYDSLGNKLKASSVVSRRALATIGEVVHLHPSYRALLDRLCLVYHRTSYTSGSSASSFTANLLARFGKRHYPVYTVRRTFSIFASRAILRQYERALEVERTIEEYLGDAGWGSSSAPTPSRAAIAAERAKSTEQRSRDRENGHRMAIALFDEVEGTWRRMCRDAESETTAGAESTEERLLYYRRQFHPGWPLTRVAYKAAGVLARLGRHDREVELLRTLLAQRAFRRGKRGDWWDRLALVMMRYPLGDEAKGDCSLKKKARLAKQRKLKALQVCIDGLADPYTHLIYRSSLQRRILRIESSLDIPKEERRRFEGLLRKASDRVMEGERLDEPTIGRKSVWRATDGSECSVEDLVLEQYGKEGWKGYHSENGILSTIFTLCFWDIIFADVNGAFETEYQSAPLDLRSDAFSIVRRQMIDARLTAIEKGGAVELLTEVDDRERPQDTWAVGVNFAKFTKQDLIEVVECIGGPGLAVLSTHFAEEYGHKTGGMPDLCIWNVEKSVCKFVEVKGPGDKLSETQRVWLDVLLRAGLEVEVCRVVTTEDMLEMDRGRRRGSSALGTAKRQKVASSDSESGAR</sequence>
<proteinExistence type="inferred from homology"/>
<feature type="compositionally biased region" description="Polar residues" evidence="9">
    <location>
        <begin position="898"/>
        <end position="908"/>
    </location>
</feature>
<keyword evidence="8" id="KW-0227">DNA damage</keyword>
<dbReference type="STRING" id="289078.A0A2X0MNT3"/>
<dbReference type="GO" id="GO:0008409">
    <property type="term" value="F:5'-3' exonuclease activity"/>
    <property type="evidence" value="ECO:0007669"/>
    <property type="project" value="TreeGrafter"/>
</dbReference>
<keyword evidence="4 8" id="KW-0479">Metal-binding</keyword>
<keyword evidence="8" id="KW-0234">DNA repair</keyword>
<dbReference type="AlphaFoldDB" id="A0A2X0MNT3"/>
<dbReference type="GO" id="GO:0005634">
    <property type="term" value="C:nucleus"/>
    <property type="evidence" value="ECO:0007669"/>
    <property type="project" value="UniProtKB-SubCell"/>
</dbReference>
<feature type="domain" description="VRR-NUC" evidence="10">
    <location>
        <begin position="756"/>
        <end position="872"/>
    </location>
</feature>
<dbReference type="SMART" id="SM00990">
    <property type="entry name" value="VRR_NUC"/>
    <property type="match status" value="1"/>
</dbReference>
<comment type="catalytic activity">
    <reaction evidence="1 8">
        <text>Hydrolytically removes 5'-nucleotides successively from the 3'-hydroxy termini of 3'-hydroxy-terminated oligonucleotides.</text>
        <dbReference type="EC" id="3.1.4.1"/>
    </reaction>
</comment>
<dbReference type="Gene3D" id="3.40.1350.10">
    <property type="match status" value="1"/>
</dbReference>
<dbReference type="CDD" id="cd22326">
    <property type="entry name" value="FAN1-like"/>
    <property type="match status" value="1"/>
</dbReference>
<feature type="region of interest" description="Disordered" evidence="9">
    <location>
        <begin position="1"/>
        <end position="78"/>
    </location>
</feature>
<dbReference type="Pfam" id="PF21170">
    <property type="entry name" value="FAN1_TPR"/>
    <property type="match status" value="1"/>
</dbReference>
<keyword evidence="12" id="KW-1185">Reference proteome</keyword>
<dbReference type="GO" id="GO:0036297">
    <property type="term" value="P:interstrand cross-link repair"/>
    <property type="evidence" value="ECO:0007669"/>
    <property type="project" value="InterPro"/>
</dbReference>
<evidence type="ECO:0000313" key="12">
    <source>
        <dbReference type="Proteomes" id="UP000249723"/>
    </source>
</evidence>
<dbReference type="GO" id="GO:0046872">
    <property type="term" value="F:metal ion binding"/>
    <property type="evidence" value="ECO:0007669"/>
    <property type="project" value="UniProtKB-KW"/>
</dbReference>
<dbReference type="InterPro" id="IPR049126">
    <property type="entry name" value="FAN1-like_TPR"/>
</dbReference>
<dbReference type="InterPro" id="IPR049132">
    <property type="entry name" value="FAN1-like_euk"/>
</dbReference>
<evidence type="ECO:0000256" key="8">
    <source>
        <dbReference type="RuleBase" id="RU365033"/>
    </source>
</evidence>
<keyword evidence="6 8" id="KW-0460">Magnesium</keyword>
<feature type="compositionally biased region" description="Basic and acidic residues" evidence="9">
    <location>
        <begin position="459"/>
        <end position="472"/>
    </location>
</feature>
<organism evidence="11 12">
    <name type="scientific">Microbotryum saponariae</name>
    <dbReference type="NCBI Taxonomy" id="289078"/>
    <lineage>
        <taxon>Eukaryota</taxon>
        <taxon>Fungi</taxon>
        <taxon>Dikarya</taxon>
        <taxon>Basidiomycota</taxon>
        <taxon>Pucciniomycotina</taxon>
        <taxon>Microbotryomycetes</taxon>
        <taxon>Microbotryales</taxon>
        <taxon>Microbotryaceae</taxon>
        <taxon>Microbotryum</taxon>
    </lineage>
</organism>
<feature type="compositionally biased region" description="Acidic residues" evidence="9">
    <location>
        <begin position="212"/>
        <end position="221"/>
    </location>
</feature>
<name>A0A2X0MNT3_9BASI</name>
<dbReference type="EMBL" id="FMWP01000087">
    <property type="protein sequence ID" value="SCZ95970.1"/>
    <property type="molecule type" value="Genomic_DNA"/>
</dbReference>
<dbReference type="Proteomes" id="UP000249723">
    <property type="component" value="Unassembled WGS sequence"/>
</dbReference>
<evidence type="ECO:0000256" key="9">
    <source>
        <dbReference type="SAM" id="MobiDB-lite"/>
    </source>
</evidence>